<feature type="transmembrane region" description="Helical" evidence="1">
    <location>
        <begin position="45"/>
        <end position="67"/>
    </location>
</feature>
<protein>
    <submittedName>
        <fullName evidence="2">Uncharacterized protein</fullName>
    </submittedName>
</protein>
<keyword evidence="3" id="KW-1185">Reference proteome</keyword>
<name>A0A318K8H6_9NOCA</name>
<feature type="transmembrane region" description="Helical" evidence="1">
    <location>
        <begin position="98"/>
        <end position="122"/>
    </location>
</feature>
<feature type="transmembrane region" description="Helical" evidence="1">
    <location>
        <begin position="12"/>
        <end position="33"/>
    </location>
</feature>
<dbReference type="EMBL" id="QJKF01000001">
    <property type="protein sequence ID" value="PXX70598.1"/>
    <property type="molecule type" value="Genomic_DNA"/>
</dbReference>
<evidence type="ECO:0000313" key="3">
    <source>
        <dbReference type="Proteomes" id="UP000247569"/>
    </source>
</evidence>
<keyword evidence="1" id="KW-0812">Transmembrane</keyword>
<accession>A0A318K8H6</accession>
<sequence>MIRKISASLGQVHPGAFYLASAVVLSLAANTFTQAYGTLPAPPNQMSLLLCSLAAFVSSVALSTLGWRIETIRSLAMERSADVGLPSRHLIGEATEAFFVEVFVKLAVGIVTAVLSVVFMLAGW</sequence>
<evidence type="ECO:0000256" key="1">
    <source>
        <dbReference type="SAM" id="Phobius"/>
    </source>
</evidence>
<dbReference type="RefSeq" id="WP_040741212.1">
    <property type="nucleotide sequence ID" value="NZ_QJKF01000001.1"/>
</dbReference>
<keyword evidence="1" id="KW-0472">Membrane</keyword>
<proteinExistence type="predicted"/>
<dbReference type="OrthoDB" id="4570330at2"/>
<keyword evidence="1" id="KW-1133">Transmembrane helix</keyword>
<reference evidence="2 3" key="1">
    <citation type="submission" date="2018-05" db="EMBL/GenBank/DDBJ databases">
        <title>Genomic Encyclopedia of Type Strains, Phase IV (KMG-IV): sequencing the most valuable type-strain genomes for metagenomic binning, comparative biology and taxonomic classification.</title>
        <authorList>
            <person name="Goeker M."/>
        </authorList>
    </citation>
    <scope>NUCLEOTIDE SEQUENCE [LARGE SCALE GENOMIC DNA]</scope>
    <source>
        <strain evidence="2 3">DSM 44704</strain>
    </source>
</reference>
<comment type="caution">
    <text evidence="2">The sequence shown here is derived from an EMBL/GenBank/DDBJ whole genome shotgun (WGS) entry which is preliminary data.</text>
</comment>
<organism evidence="2 3">
    <name type="scientific">Nocardia tenerifensis</name>
    <dbReference type="NCBI Taxonomy" id="228006"/>
    <lineage>
        <taxon>Bacteria</taxon>
        <taxon>Bacillati</taxon>
        <taxon>Actinomycetota</taxon>
        <taxon>Actinomycetes</taxon>
        <taxon>Mycobacteriales</taxon>
        <taxon>Nocardiaceae</taxon>
        <taxon>Nocardia</taxon>
    </lineage>
</organism>
<evidence type="ECO:0000313" key="2">
    <source>
        <dbReference type="EMBL" id="PXX70598.1"/>
    </source>
</evidence>
<gene>
    <name evidence="2" type="ORF">DFR70_10117</name>
</gene>
<dbReference type="AlphaFoldDB" id="A0A318K8H6"/>
<dbReference type="Proteomes" id="UP000247569">
    <property type="component" value="Unassembled WGS sequence"/>
</dbReference>